<dbReference type="OrthoDB" id="1743486at2759"/>
<evidence type="ECO:0000313" key="2">
    <source>
        <dbReference type="Proteomes" id="UP000824120"/>
    </source>
</evidence>
<accession>A0A9J5WTC6</accession>
<reference evidence="1 2" key="1">
    <citation type="submission" date="2020-09" db="EMBL/GenBank/DDBJ databases">
        <title>De no assembly of potato wild relative species, Solanum commersonii.</title>
        <authorList>
            <person name="Cho K."/>
        </authorList>
    </citation>
    <scope>NUCLEOTIDE SEQUENCE [LARGE SCALE GENOMIC DNA]</scope>
    <source>
        <strain evidence="1">LZ3.2</strain>
        <tissue evidence="1">Leaf</tissue>
    </source>
</reference>
<proteinExistence type="predicted"/>
<evidence type="ECO:0000313" key="1">
    <source>
        <dbReference type="EMBL" id="KAG5578240.1"/>
    </source>
</evidence>
<name>A0A9J5WTC6_SOLCO</name>
<protein>
    <submittedName>
        <fullName evidence="1">Uncharacterized protein</fullName>
    </submittedName>
</protein>
<gene>
    <name evidence="1" type="ORF">H5410_058374</name>
</gene>
<dbReference type="AlphaFoldDB" id="A0A9J5WTC6"/>
<keyword evidence="2" id="KW-1185">Reference proteome</keyword>
<sequence length="212" mass="24936">MGYGGILKQINPHDKREYDSISLGRNGAMLSKVSATKIRYLRGEKNLGRYSEYLLNGLYFLVNHTRLRKYYETFDKHGVEFQHLPGINTGENIIHIEDWGISSSERQIGLNNVKISFTYWDYIRAFDKAYIYNNDERHKHTWLIRRRAKSNDFRLPEEVKKTLLSNLNHYAKSISIAWRASEDICRPDKLKKKNVDILKSREALLAKLKDKV</sequence>
<organism evidence="1 2">
    <name type="scientific">Solanum commersonii</name>
    <name type="common">Commerson's wild potato</name>
    <name type="synonym">Commerson's nightshade</name>
    <dbReference type="NCBI Taxonomy" id="4109"/>
    <lineage>
        <taxon>Eukaryota</taxon>
        <taxon>Viridiplantae</taxon>
        <taxon>Streptophyta</taxon>
        <taxon>Embryophyta</taxon>
        <taxon>Tracheophyta</taxon>
        <taxon>Spermatophyta</taxon>
        <taxon>Magnoliopsida</taxon>
        <taxon>eudicotyledons</taxon>
        <taxon>Gunneridae</taxon>
        <taxon>Pentapetalae</taxon>
        <taxon>asterids</taxon>
        <taxon>lamiids</taxon>
        <taxon>Solanales</taxon>
        <taxon>Solanaceae</taxon>
        <taxon>Solanoideae</taxon>
        <taxon>Solaneae</taxon>
        <taxon>Solanum</taxon>
    </lineage>
</organism>
<dbReference type="EMBL" id="JACXVP010000011">
    <property type="protein sequence ID" value="KAG5578240.1"/>
    <property type="molecule type" value="Genomic_DNA"/>
</dbReference>
<dbReference type="Proteomes" id="UP000824120">
    <property type="component" value="Chromosome 11"/>
</dbReference>
<comment type="caution">
    <text evidence="1">The sequence shown here is derived from an EMBL/GenBank/DDBJ whole genome shotgun (WGS) entry which is preliminary data.</text>
</comment>